<sequence length="74" mass="7914">MTVASGFFVDWAGNARRTEEPGGGYRCEVDTVARYVAVLSAKGTLIHEGTFYKTMADMAAAGIKAQLVDASVPW</sequence>
<evidence type="ECO:0000313" key="1">
    <source>
        <dbReference type="EMBL" id="BBA37333.1"/>
    </source>
</evidence>
<dbReference type="EMBL" id="AP017928">
    <property type="protein sequence ID" value="BBA37333.1"/>
    <property type="molecule type" value="Genomic_DNA"/>
</dbReference>
<dbReference type="AlphaFoldDB" id="A0A250L074"/>
<dbReference type="OrthoDB" id="8563240at2"/>
<keyword evidence="2" id="KW-1185">Reference proteome</keyword>
<protein>
    <submittedName>
        <fullName evidence="1">Uncharacterized protein</fullName>
    </submittedName>
</protein>
<organism evidence="1 2">
    <name type="scientific">Methylocaldum marinum</name>
    <dbReference type="NCBI Taxonomy" id="1432792"/>
    <lineage>
        <taxon>Bacteria</taxon>
        <taxon>Pseudomonadati</taxon>
        <taxon>Pseudomonadota</taxon>
        <taxon>Gammaproteobacteria</taxon>
        <taxon>Methylococcales</taxon>
        <taxon>Methylococcaceae</taxon>
        <taxon>Methylocaldum</taxon>
    </lineage>
</organism>
<proteinExistence type="predicted"/>
<accession>A0A250L074</accession>
<dbReference type="KEGG" id="mmai:sS8_5416"/>
<evidence type="ECO:0000313" key="2">
    <source>
        <dbReference type="Proteomes" id="UP000266313"/>
    </source>
</evidence>
<gene>
    <name evidence="1" type="ORF">sS8_5416</name>
</gene>
<reference evidence="1 2" key="1">
    <citation type="submission" date="2016-12" db="EMBL/GenBank/DDBJ databases">
        <title>Genome sequencing of Methylocaldum marinum.</title>
        <authorList>
            <person name="Takeuchi M."/>
            <person name="Kamagata Y."/>
            <person name="Hiraoka S."/>
            <person name="Oshima K."/>
            <person name="Hattori M."/>
            <person name="Iwasaki W."/>
        </authorList>
    </citation>
    <scope>NUCLEOTIDE SEQUENCE [LARGE SCALE GENOMIC DNA]</scope>
    <source>
        <strain evidence="1 2">S8</strain>
    </source>
</reference>
<dbReference type="Proteomes" id="UP000266313">
    <property type="component" value="Chromosome"/>
</dbReference>
<dbReference type="RefSeq" id="WP_119632339.1">
    <property type="nucleotide sequence ID" value="NZ_AP017928.1"/>
</dbReference>
<name>A0A250L074_9GAMM</name>